<dbReference type="AlphaFoldDB" id="A0A3B0Z6C0"/>
<evidence type="ECO:0000313" key="2">
    <source>
        <dbReference type="EMBL" id="VAW76924.1"/>
    </source>
</evidence>
<dbReference type="Pfam" id="PF00263">
    <property type="entry name" value="Secretin"/>
    <property type="match status" value="1"/>
</dbReference>
<dbReference type="InterPro" id="IPR004846">
    <property type="entry name" value="T2SS/T3SS_dom"/>
</dbReference>
<feature type="domain" description="Type II/III secretion system secretin-like" evidence="1">
    <location>
        <begin position="155"/>
        <end position="258"/>
    </location>
</feature>
<organism evidence="2">
    <name type="scientific">hydrothermal vent metagenome</name>
    <dbReference type="NCBI Taxonomy" id="652676"/>
    <lineage>
        <taxon>unclassified sequences</taxon>
        <taxon>metagenomes</taxon>
        <taxon>ecological metagenomes</taxon>
    </lineage>
</organism>
<evidence type="ECO:0000259" key="1">
    <source>
        <dbReference type="Pfam" id="PF00263"/>
    </source>
</evidence>
<dbReference type="GO" id="GO:0009306">
    <property type="term" value="P:protein secretion"/>
    <property type="evidence" value="ECO:0007669"/>
    <property type="project" value="InterPro"/>
</dbReference>
<sequence>MRRRILITLLFLFQLTPLTASELDIIELRNRPAEDIIPLIKPLLNADESLTGRGFQLILKADTARQAQIRTLVGKLDRAAAQLMISVFQGSERDQQALGLDAGIRYQNGDTTIRIGNDRAPGQGASVVVKKRNIQAAGKVFGTNTRMQDNPVYRLRITEGGTGYIETGKSIPYFSGQIYQRNGQNITESSVAYKDVTSGFYVRPRVNGDQVILDISPYRESLDASGAGAINTRRAATTIRGALGQWIPLGGTTGQIKHSSGQPGKSYSTQDRYSENIWIKAERVQ</sequence>
<protein>
    <recommendedName>
        <fullName evidence="1">Type II/III secretion system secretin-like domain-containing protein</fullName>
    </recommendedName>
</protein>
<dbReference type="EMBL" id="UOFM01000200">
    <property type="protein sequence ID" value="VAW76924.1"/>
    <property type="molecule type" value="Genomic_DNA"/>
</dbReference>
<name>A0A3B0Z6C0_9ZZZZ</name>
<accession>A0A3B0Z6C0</accession>
<gene>
    <name evidence="2" type="ORF">MNBD_GAMMA14-1606</name>
</gene>
<reference evidence="2" key="1">
    <citation type="submission" date="2018-06" db="EMBL/GenBank/DDBJ databases">
        <authorList>
            <person name="Zhirakovskaya E."/>
        </authorList>
    </citation>
    <scope>NUCLEOTIDE SEQUENCE</scope>
</reference>
<proteinExistence type="predicted"/>